<keyword evidence="3" id="KW-1185">Reference proteome</keyword>
<proteinExistence type="predicted"/>
<sequence>MAPLPDGSVPGPPPVGSLLPRMFWGRTARTVKKAMKESAIQRMAKGDRAVRADATRARCIIDFSRLVCLRVLLSDPLPPCAADFDQSAGSAMDAASTFPRHEHEGPSDTYVFLPGGTVQQVCTVVPETASETPDVDWIANGFGGISVFWTGAVILGAFCSQLVAADFWSATAIIFIEAFRLFNREHKLGSTSWFQTRKSLRLISLPLGSKSQQRNVALLIATLFVSNLSYCPVRAGNGIAAALFIVLLIKLRFPWEQCHWFFFLWVLLFGVIGISGWTIYILVKNGDTFFACLTLAGVLQQVPTSVACIIVSVWRLRSSSAYTNDIQNLQRALTVFYYVVILQASSYVFACVMDFILVFLRKSVIRWCGLRGKHGVKFVDLYYEHIYTEYMEGRVHALDELDLPAFAMRALNSKSSQLQLNGLQALHSFLLQNDIVIISKISTSAKVVTQLLRMVGWTETEHQNIRILASKVLAEVAPRLIISCVPGAMVVLSSFLDCENLKDCLTPGDESDNRGNVMGNGYPTLGLCILERLACQVGNVEEISKASDLIAKVVFFTGYTMNTRNTNIVEQRAVLISSLRLVKILARTGGKLGVKIRKVLSENLCLVINLSEVLDNSHADPEILHDAIVILSMLSMDMKKKNEIGAIPIIIRRLMNIFLGDCFSNYNPALRKVAGNALTVLTIENTRNNLTILKEPGYHLIQDLKKMLLEDDYRLISARILSNICAYASSELCQASSHEQLSSPIQQVMELLLQAEGKELEVLVFLTSRIRNVIPICFAQHLESFTSAGIFVQKLVSEYARKKPSLDCPRMRRVIMELATSVVEACPHYAILFRDHGMMDALDRVEQNPSRLENFSFVYGGESMALESCDDLSIQVAKTKTLLGTTRP</sequence>
<evidence type="ECO:0000313" key="3">
    <source>
        <dbReference type="Proteomes" id="UP001054889"/>
    </source>
</evidence>
<dbReference type="PANTHER" id="PTHR33115">
    <property type="entry name" value="ARM REPEAT SUPERFAMILY PROTEIN"/>
    <property type="match status" value="1"/>
</dbReference>
<dbReference type="SUPFAM" id="SSF48371">
    <property type="entry name" value="ARM repeat"/>
    <property type="match status" value="1"/>
</dbReference>
<keyword evidence="1" id="KW-0472">Membrane</keyword>
<organism evidence="2 3">
    <name type="scientific">Eleusine coracana subsp. coracana</name>
    <dbReference type="NCBI Taxonomy" id="191504"/>
    <lineage>
        <taxon>Eukaryota</taxon>
        <taxon>Viridiplantae</taxon>
        <taxon>Streptophyta</taxon>
        <taxon>Embryophyta</taxon>
        <taxon>Tracheophyta</taxon>
        <taxon>Spermatophyta</taxon>
        <taxon>Magnoliopsida</taxon>
        <taxon>Liliopsida</taxon>
        <taxon>Poales</taxon>
        <taxon>Poaceae</taxon>
        <taxon>PACMAD clade</taxon>
        <taxon>Chloridoideae</taxon>
        <taxon>Cynodonteae</taxon>
        <taxon>Eleusininae</taxon>
        <taxon>Eleusine</taxon>
    </lineage>
</organism>
<keyword evidence="1" id="KW-1133">Transmembrane helix</keyword>
<evidence type="ECO:0000313" key="2">
    <source>
        <dbReference type="EMBL" id="GJM95373.1"/>
    </source>
</evidence>
<accession>A0AAV5CAT1</accession>
<dbReference type="Proteomes" id="UP001054889">
    <property type="component" value="Unassembled WGS sequence"/>
</dbReference>
<name>A0AAV5CAT1_ELECO</name>
<feature type="transmembrane region" description="Helical" evidence="1">
    <location>
        <begin position="288"/>
        <end position="314"/>
    </location>
</feature>
<dbReference type="AlphaFoldDB" id="A0AAV5CAT1"/>
<keyword evidence="1" id="KW-0812">Transmembrane</keyword>
<feature type="transmembrane region" description="Helical" evidence="1">
    <location>
        <begin position="235"/>
        <end position="253"/>
    </location>
</feature>
<dbReference type="EMBL" id="BQKI01000005">
    <property type="protein sequence ID" value="GJM95373.1"/>
    <property type="molecule type" value="Genomic_DNA"/>
</dbReference>
<reference evidence="2" key="1">
    <citation type="journal article" date="2018" name="DNA Res.">
        <title>Multiple hybrid de novo genome assembly of finger millet, an orphan allotetraploid crop.</title>
        <authorList>
            <person name="Hatakeyama M."/>
            <person name="Aluri S."/>
            <person name="Balachadran M.T."/>
            <person name="Sivarajan S.R."/>
            <person name="Patrignani A."/>
            <person name="Gruter S."/>
            <person name="Poveda L."/>
            <person name="Shimizu-Inatsugi R."/>
            <person name="Baeten J."/>
            <person name="Francoijs K.J."/>
            <person name="Nataraja K.N."/>
            <person name="Reddy Y.A.N."/>
            <person name="Phadnis S."/>
            <person name="Ravikumar R.L."/>
            <person name="Schlapbach R."/>
            <person name="Sreeman S.M."/>
            <person name="Shimizu K.K."/>
        </authorList>
    </citation>
    <scope>NUCLEOTIDE SEQUENCE</scope>
</reference>
<protein>
    <submittedName>
        <fullName evidence="2">Uncharacterized protein</fullName>
    </submittedName>
</protein>
<feature type="transmembrane region" description="Helical" evidence="1">
    <location>
        <begin position="260"/>
        <end position="282"/>
    </location>
</feature>
<feature type="transmembrane region" description="Helical" evidence="1">
    <location>
        <begin position="335"/>
        <end position="360"/>
    </location>
</feature>
<dbReference type="InterPro" id="IPR016024">
    <property type="entry name" value="ARM-type_fold"/>
</dbReference>
<dbReference type="Gene3D" id="1.25.10.10">
    <property type="entry name" value="Leucine-rich Repeat Variant"/>
    <property type="match status" value="1"/>
</dbReference>
<gene>
    <name evidence="2" type="primary">ga12101</name>
    <name evidence="2" type="ORF">PR202_ga12101</name>
</gene>
<evidence type="ECO:0000256" key="1">
    <source>
        <dbReference type="SAM" id="Phobius"/>
    </source>
</evidence>
<dbReference type="PANTHER" id="PTHR33115:SF43">
    <property type="entry name" value="BLE2 PROTEIN"/>
    <property type="match status" value="1"/>
</dbReference>
<dbReference type="InterPro" id="IPR011989">
    <property type="entry name" value="ARM-like"/>
</dbReference>
<reference evidence="2" key="2">
    <citation type="submission" date="2021-12" db="EMBL/GenBank/DDBJ databases">
        <title>Resequencing data analysis of finger millet.</title>
        <authorList>
            <person name="Hatakeyama M."/>
            <person name="Aluri S."/>
            <person name="Balachadran M.T."/>
            <person name="Sivarajan S.R."/>
            <person name="Poveda L."/>
            <person name="Shimizu-Inatsugi R."/>
            <person name="Schlapbach R."/>
            <person name="Sreeman S.M."/>
            <person name="Shimizu K.K."/>
        </authorList>
    </citation>
    <scope>NUCLEOTIDE SEQUENCE</scope>
</reference>
<comment type="caution">
    <text evidence="2">The sequence shown here is derived from an EMBL/GenBank/DDBJ whole genome shotgun (WGS) entry which is preliminary data.</text>
</comment>